<feature type="transmembrane region" description="Helical" evidence="6">
    <location>
        <begin position="89"/>
        <end position="109"/>
    </location>
</feature>
<keyword evidence="8" id="KW-0436">Ligase</keyword>
<dbReference type="PANTHER" id="PTHR37422">
    <property type="entry name" value="TEICHURONIC ACID BIOSYNTHESIS PROTEIN TUAE"/>
    <property type="match status" value="1"/>
</dbReference>
<evidence type="ECO:0000259" key="7">
    <source>
        <dbReference type="Pfam" id="PF04932"/>
    </source>
</evidence>
<feature type="transmembrane region" description="Helical" evidence="6">
    <location>
        <begin position="219"/>
        <end position="237"/>
    </location>
</feature>
<accession>A0ABW6X6N4</accession>
<feature type="transmembrane region" description="Helical" evidence="6">
    <location>
        <begin position="121"/>
        <end position="140"/>
    </location>
</feature>
<keyword evidence="9" id="KW-1185">Reference proteome</keyword>
<dbReference type="GO" id="GO:0016874">
    <property type="term" value="F:ligase activity"/>
    <property type="evidence" value="ECO:0007669"/>
    <property type="project" value="UniProtKB-KW"/>
</dbReference>
<proteinExistence type="predicted"/>
<evidence type="ECO:0000256" key="3">
    <source>
        <dbReference type="ARBA" id="ARBA00022989"/>
    </source>
</evidence>
<feature type="compositionally biased region" description="Pro residues" evidence="5">
    <location>
        <begin position="8"/>
        <end position="20"/>
    </location>
</feature>
<feature type="region of interest" description="Disordered" evidence="5">
    <location>
        <begin position="1"/>
        <end position="25"/>
    </location>
</feature>
<evidence type="ECO:0000256" key="6">
    <source>
        <dbReference type="SAM" id="Phobius"/>
    </source>
</evidence>
<evidence type="ECO:0000313" key="8">
    <source>
        <dbReference type="EMBL" id="MFF5897749.1"/>
    </source>
</evidence>
<gene>
    <name evidence="8" type="ORF">ACFY8O_17680</name>
</gene>
<dbReference type="RefSeq" id="WP_387903249.1">
    <property type="nucleotide sequence ID" value="NZ_JBIBEG010000004.1"/>
</dbReference>
<name>A0ABW6X6N4_9ACTN</name>
<evidence type="ECO:0000256" key="5">
    <source>
        <dbReference type="SAM" id="MobiDB-lite"/>
    </source>
</evidence>
<evidence type="ECO:0000256" key="1">
    <source>
        <dbReference type="ARBA" id="ARBA00004141"/>
    </source>
</evidence>
<comment type="caution">
    <text evidence="8">The sequence shown here is derived from an EMBL/GenBank/DDBJ whole genome shotgun (WGS) entry which is preliminary data.</text>
</comment>
<feature type="transmembrane region" description="Helical" evidence="6">
    <location>
        <begin position="35"/>
        <end position="53"/>
    </location>
</feature>
<reference evidence="8 9" key="1">
    <citation type="submission" date="2024-10" db="EMBL/GenBank/DDBJ databases">
        <title>The Natural Products Discovery Center: Release of the First 8490 Sequenced Strains for Exploring Actinobacteria Biosynthetic Diversity.</title>
        <authorList>
            <person name="Kalkreuter E."/>
            <person name="Kautsar S.A."/>
            <person name="Yang D."/>
            <person name="Bader C.D."/>
            <person name="Teijaro C.N."/>
            <person name="Fluegel L."/>
            <person name="Davis C.M."/>
            <person name="Simpson J.R."/>
            <person name="Lauterbach L."/>
            <person name="Steele A.D."/>
            <person name="Gui C."/>
            <person name="Meng S."/>
            <person name="Li G."/>
            <person name="Viehrig K."/>
            <person name="Ye F."/>
            <person name="Su P."/>
            <person name="Kiefer A.F."/>
            <person name="Nichols A."/>
            <person name="Cepeda A.J."/>
            <person name="Yan W."/>
            <person name="Fan B."/>
            <person name="Jiang Y."/>
            <person name="Adhikari A."/>
            <person name="Zheng C.-J."/>
            <person name="Schuster L."/>
            <person name="Cowan T.M."/>
            <person name="Smanski M.J."/>
            <person name="Chevrette M.G."/>
            <person name="De Carvalho L.P.S."/>
            <person name="Shen B."/>
        </authorList>
    </citation>
    <scope>NUCLEOTIDE SEQUENCE [LARGE SCALE GENOMIC DNA]</scope>
    <source>
        <strain evidence="8 9">NPDC012540</strain>
    </source>
</reference>
<dbReference type="InterPro" id="IPR007016">
    <property type="entry name" value="O-antigen_ligase-rel_domated"/>
</dbReference>
<keyword evidence="4 6" id="KW-0472">Membrane</keyword>
<feature type="transmembrane region" description="Helical" evidence="6">
    <location>
        <begin position="243"/>
        <end position="260"/>
    </location>
</feature>
<feature type="transmembrane region" description="Helical" evidence="6">
    <location>
        <begin position="191"/>
        <end position="210"/>
    </location>
</feature>
<dbReference type="InterPro" id="IPR051533">
    <property type="entry name" value="WaaL-like"/>
</dbReference>
<feature type="transmembrane region" description="Helical" evidence="6">
    <location>
        <begin position="59"/>
        <end position="82"/>
    </location>
</feature>
<dbReference type="Pfam" id="PF04932">
    <property type="entry name" value="Wzy_C"/>
    <property type="match status" value="1"/>
</dbReference>
<evidence type="ECO:0000313" key="9">
    <source>
        <dbReference type="Proteomes" id="UP001602322"/>
    </source>
</evidence>
<keyword evidence="2 6" id="KW-0812">Transmembrane</keyword>
<evidence type="ECO:0000256" key="2">
    <source>
        <dbReference type="ARBA" id="ARBA00022692"/>
    </source>
</evidence>
<dbReference type="PANTHER" id="PTHR37422:SF13">
    <property type="entry name" value="LIPOPOLYSACCHARIDE BIOSYNTHESIS PROTEIN PA4999-RELATED"/>
    <property type="match status" value="1"/>
</dbReference>
<feature type="transmembrane region" description="Helical" evidence="6">
    <location>
        <begin position="369"/>
        <end position="394"/>
    </location>
</feature>
<dbReference type="EMBL" id="JBIBEG010000004">
    <property type="protein sequence ID" value="MFF5897749.1"/>
    <property type="molecule type" value="Genomic_DNA"/>
</dbReference>
<dbReference type="Proteomes" id="UP001602322">
    <property type="component" value="Unassembled WGS sequence"/>
</dbReference>
<evidence type="ECO:0000256" key="4">
    <source>
        <dbReference type="ARBA" id="ARBA00023136"/>
    </source>
</evidence>
<organism evidence="8 9">
    <name type="scientific">Streptomyces argenteolus</name>
    <dbReference type="NCBI Taxonomy" id="67274"/>
    <lineage>
        <taxon>Bacteria</taxon>
        <taxon>Bacillati</taxon>
        <taxon>Actinomycetota</taxon>
        <taxon>Actinomycetes</taxon>
        <taxon>Kitasatosporales</taxon>
        <taxon>Streptomycetaceae</taxon>
        <taxon>Streptomyces</taxon>
    </lineage>
</organism>
<comment type="subcellular location">
    <subcellularLocation>
        <location evidence="1">Membrane</location>
        <topology evidence="1">Multi-pass membrane protein</topology>
    </subcellularLocation>
</comment>
<feature type="transmembrane region" description="Helical" evidence="6">
    <location>
        <begin position="147"/>
        <end position="168"/>
    </location>
</feature>
<feature type="transmembrane region" description="Helical" evidence="6">
    <location>
        <begin position="267"/>
        <end position="284"/>
    </location>
</feature>
<sequence length="466" mass="47406">MTLTVTAPPAPRAAPQPPGTPGGATALRRTWRDRWPLLPLVATVLLVALPSEGPEGGSVLGGATAADLVSGVAVLVCAARLLFLRRRPLTPAAALVLGLPALGLALATVCAGDPAAALPGFVRHLQVFVLVPAAVLLLVRDARDFRVLAGALVLLAVVQGATGVHQYATGSGASYMGEDVRAVGTFGPGDVMGMATVVGYGLLVAVACTLRTPAGAPRWLRPWAPVTAALLLVPLALSFSRGAWIATAAGVLVVIALTGFRQALRSLAVLGAAAVVLVGGFGVGSEMIAQRLTSITEVTSAPDRSVSDRYTMWAAAEGMWREHPATGVGLKGFPAYRDAHASIGLSAGSDTAGAGQEFRKQPLLSPHNMYLLVLSEQGMVGFTLLAGSWAALLAAGVRRLSAARAGGGGGHAKAVDCGLAAVGLMTWQTVDFLYADIGGPSTVLTGIVLGLAAWWALAEPERTAAA</sequence>
<feature type="domain" description="O-antigen ligase-related" evidence="7">
    <location>
        <begin position="227"/>
        <end position="385"/>
    </location>
</feature>
<keyword evidence="3 6" id="KW-1133">Transmembrane helix</keyword>
<protein>
    <submittedName>
        <fullName evidence="8">O-antigen ligase family protein</fullName>
    </submittedName>
</protein>